<feature type="compositionally biased region" description="Basic residues" evidence="1">
    <location>
        <begin position="41"/>
        <end position="52"/>
    </location>
</feature>
<reference evidence="2 3" key="1">
    <citation type="journal article" date="2014" name="Genome Announc.">
        <title>Complete Genome Sequence of the Thermophilic Polychlorinated Biphenyl Degrader Geobacillus sp. Strain JF8 (NBRC 109937).</title>
        <authorList>
            <person name="Shintani M."/>
            <person name="Ohtsubo Y."/>
            <person name="Fukuda K."/>
            <person name="Hosoyama A."/>
            <person name="Ohji S."/>
            <person name="Yamazoe A."/>
            <person name="Fujita N."/>
            <person name="Nagata Y."/>
            <person name="Tsuda M."/>
            <person name="Hatta T."/>
            <person name="Kimbara K."/>
        </authorList>
    </citation>
    <scope>NUCLEOTIDE SEQUENCE [LARGE SCALE GENOMIC DNA]</scope>
    <source>
        <strain evidence="2 3">JF8</strain>
    </source>
</reference>
<dbReference type="HOGENOM" id="CLU_2633017_0_0_9"/>
<dbReference type="EMBL" id="CP006254">
    <property type="protein sequence ID" value="AGT33177.1"/>
    <property type="molecule type" value="Genomic_DNA"/>
</dbReference>
<sequence length="77" mass="8227">MTDGRELTAGASQPKSIRELASELPARTAAADNAGRESALRKKAGARRRAKKGGTAGSAPLVPFDRDEGFFCTYFRL</sequence>
<feature type="region of interest" description="Disordered" evidence="1">
    <location>
        <begin position="24"/>
        <end position="61"/>
    </location>
</feature>
<dbReference type="STRING" id="1921421.M493_14695"/>
<keyword evidence="3" id="KW-1185">Reference proteome</keyword>
<proteinExistence type="predicted"/>
<dbReference type="AlphaFoldDB" id="S5Z8M9"/>
<dbReference type="KEGG" id="gjf:M493_14695"/>
<gene>
    <name evidence="2" type="ORF">M493_14695</name>
</gene>
<protein>
    <submittedName>
        <fullName evidence="2">Uncharacterized protein</fullName>
    </submittedName>
</protein>
<accession>S5Z8M9</accession>
<organism evidence="2 3">
    <name type="scientific">Geobacillus genomosp. 3</name>
    <dbReference type="NCBI Taxonomy" id="1921421"/>
    <lineage>
        <taxon>Bacteria</taxon>
        <taxon>Bacillati</taxon>
        <taxon>Bacillota</taxon>
        <taxon>Bacilli</taxon>
        <taxon>Bacillales</taxon>
        <taxon>Anoxybacillaceae</taxon>
        <taxon>Geobacillus</taxon>
    </lineage>
</organism>
<evidence type="ECO:0000313" key="3">
    <source>
        <dbReference type="Proteomes" id="UP000015500"/>
    </source>
</evidence>
<name>S5Z8M9_GEOG3</name>
<evidence type="ECO:0000313" key="2">
    <source>
        <dbReference type="EMBL" id="AGT33177.1"/>
    </source>
</evidence>
<dbReference type="Proteomes" id="UP000015500">
    <property type="component" value="Chromosome"/>
</dbReference>
<evidence type="ECO:0000256" key="1">
    <source>
        <dbReference type="SAM" id="MobiDB-lite"/>
    </source>
</evidence>